<evidence type="ECO:0000313" key="3">
    <source>
        <dbReference type="EMBL" id="MDQ0469197.1"/>
    </source>
</evidence>
<dbReference type="Gene3D" id="3.20.20.140">
    <property type="entry name" value="Metal-dependent hydrolases"/>
    <property type="match status" value="1"/>
</dbReference>
<gene>
    <name evidence="3" type="ORF">QO011_002208</name>
</gene>
<sequence length="309" mass="33770">MTEDPAPPGRSPCPDDLAGLSGRVEGFEIFDTHVHFCAPERFDYAWGAREPESLRLADATDYRRATFGLPVGTIVAMEAVVRADQIEAEAAFFEEQSRIDDRVRCMILGTAFETRADMRELVERVSRSARVRGLRLLSRYARNPRFFLETGVAGLIGRFADLGLICEIGVWPDELPNVADLARRCPATTFVLNHAGKPDIAGGRYAPWAADLAEFADLDNVVCKMSGLVTLAGAHAGACGTFDPYIRHVVRVFGADRVVFGSDWPMVEAKTSCAGWAAIVLSALADRPPSEIRSIMHDNAARIYAGAPR</sequence>
<reference evidence="3 4" key="1">
    <citation type="submission" date="2023-07" db="EMBL/GenBank/DDBJ databases">
        <title>Genomic Encyclopedia of Type Strains, Phase IV (KMG-IV): sequencing the most valuable type-strain genomes for metagenomic binning, comparative biology and taxonomic classification.</title>
        <authorList>
            <person name="Goeker M."/>
        </authorList>
    </citation>
    <scope>NUCLEOTIDE SEQUENCE [LARGE SCALE GENOMIC DNA]</scope>
    <source>
        <strain evidence="3 4">DSM 19619</strain>
    </source>
</reference>
<dbReference type="EC" id="3.1.1.-" evidence="3"/>
<dbReference type="PANTHER" id="PTHR43569:SF2">
    <property type="entry name" value="AMIDOHYDROLASE-RELATED DOMAIN-CONTAINING PROTEIN"/>
    <property type="match status" value="1"/>
</dbReference>
<name>A0ABU0J4K0_9HYPH</name>
<evidence type="ECO:0000256" key="1">
    <source>
        <dbReference type="ARBA" id="ARBA00038310"/>
    </source>
</evidence>
<comment type="similarity">
    <text evidence="1">Belongs to the metallo-dependent hydrolases superfamily.</text>
</comment>
<dbReference type="InterPro" id="IPR052350">
    <property type="entry name" value="Metallo-dep_Lactonases"/>
</dbReference>
<feature type="domain" description="Amidohydrolase-related" evidence="2">
    <location>
        <begin position="31"/>
        <end position="304"/>
    </location>
</feature>
<dbReference type="GO" id="GO:0016787">
    <property type="term" value="F:hydrolase activity"/>
    <property type="evidence" value="ECO:0007669"/>
    <property type="project" value="UniProtKB-KW"/>
</dbReference>
<dbReference type="RefSeq" id="WP_307271557.1">
    <property type="nucleotide sequence ID" value="NZ_JAUSVX010000003.1"/>
</dbReference>
<protein>
    <submittedName>
        <fullName evidence="3">L-fuconolactonase</fullName>
        <ecNumber evidence="3">3.1.1.-</ecNumber>
    </submittedName>
</protein>
<keyword evidence="3" id="KW-0378">Hydrolase</keyword>
<evidence type="ECO:0000313" key="4">
    <source>
        <dbReference type="Proteomes" id="UP001242480"/>
    </source>
</evidence>
<keyword evidence="4" id="KW-1185">Reference proteome</keyword>
<dbReference type="InterPro" id="IPR006680">
    <property type="entry name" value="Amidohydro-rel"/>
</dbReference>
<organism evidence="3 4">
    <name type="scientific">Labrys wisconsinensis</name>
    <dbReference type="NCBI Taxonomy" id="425677"/>
    <lineage>
        <taxon>Bacteria</taxon>
        <taxon>Pseudomonadati</taxon>
        <taxon>Pseudomonadota</taxon>
        <taxon>Alphaproteobacteria</taxon>
        <taxon>Hyphomicrobiales</taxon>
        <taxon>Xanthobacteraceae</taxon>
        <taxon>Labrys</taxon>
    </lineage>
</organism>
<dbReference type="EMBL" id="JAUSVX010000003">
    <property type="protein sequence ID" value="MDQ0469197.1"/>
    <property type="molecule type" value="Genomic_DNA"/>
</dbReference>
<dbReference type="InterPro" id="IPR032466">
    <property type="entry name" value="Metal_Hydrolase"/>
</dbReference>
<dbReference type="Pfam" id="PF04909">
    <property type="entry name" value="Amidohydro_2"/>
    <property type="match status" value="1"/>
</dbReference>
<dbReference type="Proteomes" id="UP001242480">
    <property type="component" value="Unassembled WGS sequence"/>
</dbReference>
<proteinExistence type="inferred from homology"/>
<dbReference type="SUPFAM" id="SSF51556">
    <property type="entry name" value="Metallo-dependent hydrolases"/>
    <property type="match status" value="1"/>
</dbReference>
<evidence type="ECO:0000259" key="2">
    <source>
        <dbReference type="Pfam" id="PF04909"/>
    </source>
</evidence>
<dbReference type="PANTHER" id="PTHR43569">
    <property type="entry name" value="AMIDOHYDROLASE"/>
    <property type="match status" value="1"/>
</dbReference>
<comment type="caution">
    <text evidence="3">The sequence shown here is derived from an EMBL/GenBank/DDBJ whole genome shotgun (WGS) entry which is preliminary data.</text>
</comment>
<accession>A0ABU0J4K0</accession>